<comment type="subunit">
    <text evidence="6">Homodimer.</text>
</comment>
<keyword evidence="1 6" id="KW-0285">Flavoprotein</keyword>
<sequence>MKHDATTPFLLRVDASVSPADTSVSRQLTALFADRWRQHHGDAGYRHRDLAAAPVPLVTADYARFGYWVERHGTVPVDRVAGLVRDAADEHVWRTTRPLVEEVLAADVLLLGVPMYNLTVPAALMAWIDRISFPGALLDPETGRSRLRDKHVVVVGARGGGYGPGAPREGLDFQVPYLRGYFTDRGVPEENLHVVTAELTRARDVPKMAPLRTRAAESLAAAREGVLELAARLIAPTGARGTVGQAGNQPADC</sequence>
<feature type="binding site" evidence="6">
    <location>
        <begin position="23"/>
        <end position="25"/>
    </location>
    <ligand>
        <name>FMN</name>
        <dbReference type="ChEBI" id="CHEBI:58210"/>
    </ligand>
</feature>
<comment type="cofactor">
    <cofactor evidence="6">
        <name>FMN</name>
        <dbReference type="ChEBI" id="CHEBI:58210"/>
    </cofactor>
    <text evidence="6">Binds 1 FMN per subunit.</text>
</comment>
<evidence type="ECO:0000256" key="3">
    <source>
        <dbReference type="ARBA" id="ARBA00023002"/>
    </source>
</evidence>
<dbReference type="InterPro" id="IPR050104">
    <property type="entry name" value="FMN-dep_NADH:Q_OxRdtase_AzoR1"/>
</dbReference>
<comment type="caution">
    <text evidence="8">The sequence shown here is derived from an EMBL/GenBank/DDBJ whole genome shotgun (WGS) entry which is preliminary data.</text>
</comment>
<organism evidence="8 9">
    <name type="scientific">Streptomyces oryzae</name>
    <dbReference type="NCBI Taxonomy" id="1434886"/>
    <lineage>
        <taxon>Bacteria</taxon>
        <taxon>Bacillati</taxon>
        <taxon>Actinomycetota</taxon>
        <taxon>Actinomycetes</taxon>
        <taxon>Kitasatosporales</taxon>
        <taxon>Streptomycetaceae</taxon>
        <taxon>Streptomyces</taxon>
    </lineage>
</organism>
<evidence type="ECO:0000256" key="4">
    <source>
        <dbReference type="ARBA" id="ARBA00023027"/>
    </source>
</evidence>
<evidence type="ECO:0000259" key="7">
    <source>
        <dbReference type="Pfam" id="PF02525"/>
    </source>
</evidence>
<comment type="catalytic activity">
    <reaction evidence="6">
        <text>2 a quinone + NADH + H(+) = 2 a 1,4-benzosemiquinone + NAD(+)</text>
        <dbReference type="Rhea" id="RHEA:65952"/>
        <dbReference type="ChEBI" id="CHEBI:15378"/>
        <dbReference type="ChEBI" id="CHEBI:57540"/>
        <dbReference type="ChEBI" id="CHEBI:57945"/>
        <dbReference type="ChEBI" id="CHEBI:132124"/>
        <dbReference type="ChEBI" id="CHEBI:134225"/>
    </reaction>
</comment>
<feature type="binding site" evidence="6">
    <location>
        <position position="16"/>
    </location>
    <ligand>
        <name>FMN</name>
        <dbReference type="ChEBI" id="CHEBI:58210"/>
    </ligand>
</feature>
<dbReference type="RefSeq" id="WP_209238382.1">
    <property type="nucleotide sequence ID" value="NZ_JADKMA010000019.1"/>
</dbReference>
<dbReference type="InterPro" id="IPR029039">
    <property type="entry name" value="Flavoprotein-like_sf"/>
</dbReference>
<dbReference type="InterPro" id="IPR023048">
    <property type="entry name" value="NADH:quinone_OxRdtase_FMN_depd"/>
</dbReference>
<dbReference type="EMBL" id="JADKMA010000019">
    <property type="protein sequence ID" value="MBO8191291.1"/>
    <property type="molecule type" value="Genomic_DNA"/>
</dbReference>
<feature type="domain" description="Flavodoxin-like fold" evidence="7">
    <location>
        <begin position="11"/>
        <end position="187"/>
    </location>
</feature>
<comment type="caution">
    <text evidence="6">Lacks conserved residue(s) required for the propagation of feature annotation.</text>
</comment>
<dbReference type="PANTHER" id="PTHR43741:SF4">
    <property type="entry name" value="FMN-DEPENDENT NADH:QUINONE OXIDOREDUCTASE"/>
    <property type="match status" value="1"/>
</dbReference>
<dbReference type="Gene3D" id="3.40.50.360">
    <property type="match status" value="1"/>
</dbReference>
<evidence type="ECO:0000256" key="6">
    <source>
        <dbReference type="HAMAP-Rule" id="MF_01216"/>
    </source>
</evidence>
<keyword evidence="9" id="KW-1185">Reference proteome</keyword>
<gene>
    <name evidence="6" type="primary">azoR</name>
    <name evidence="8" type="ORF">ITI46_06235</name>
</gene>
<dbReference type="PANTHER" id="PTHR43741">
    <property type="entry name" value="FMN-DEPENDENT NADH-AZOREDUCTASE 1"/>
    <property type="match status" value="1"/>
</dbReference>
<evidence type="ECO:0000313" key="8">
    <source>
        <dbReference type="EMBL" id="MBO8191291.1"/>
    </source>
</evidence>
<evidence type="ECO:0000256" key="2">
    <source>
        <dbReference type="ARBA" id="ARBA00022643"/>
    </source>
</evidence>
<dbReference type="InterPro" id="IPR003680">
    <property type="entry name" value="Flavodoxin_fold"/>
</dbReference>
<proteinExistence type="inferred from homology"/>
<keyword evidence="2 6" id="KW-0288">FMN</keyword>
<comment type="function">
    <text evidence="6">Also exhibits azoreductase activity. Catalyzes the reductive cleavage of the azo bond in aromatic azo compounds to the corresponding amines.</text>
</comment>
<dbReference type="SUPFAM" id="SSF52218">
    <property type="entry name" value="Flavoproteins"/>
    <property type="match status" value="1"/>
</dbReference>
<keyword evidence="3 6" id="KW-0560">Oxidoreductase</keyword>
<dbReference type="EC" id="1.7.1.17" evidence="6"/>
<name>A0ABS3X7G1_9ACTN</name>
<keyword evidence="4 6" id="KW-0520">NAD</keyword>
<evidence type="ECO:0000256" key="1">
    <source>
        <dbReference type="ARBA" id="ARBA00022630"/>
    </source>
</evidence>
<reference evidence="8 9" key="1">
    <citation type="submission" date="2020-11" db="EMBL/GenBank/DDBJ databases">
        <title>Streptomyces spirodelae sp. nov., isolated from duckweed.</title>
        <authorList>
            <person name="Saimee Y."/>
            <person name="Duangmal K."/>
        </authorList>
    </citation>
    <scope>NUCLEOTIDE SEQUENCE [LARGE SCALE GENOMIC DNA]</scope>
    <source>
        <strain evidence="8 9">S16-07</strain>
    </source>
</reference>
<dbReference type="Pfam" id="PF02525">
    <property type="entry name" value="Flavodoxin_2"/>
    <property type="match status" value="1"/>
</dbReference>
<dbReference type="EC" id="1.6.5.-" evidence="6"/>
<dbReference type="Proteomes" id="UP001519064">
    <property type="component" value="Unassembled WGS sequence"/>
</dbReference>
<dbReference type="HAMAP" id="MF_01216">
    <property type="entry name" value="Azoreductase_type1"/>
    <property type="match status" value="1"/>
</dbReference>
<protein>
    <recommendedName>
        <fullName evidence="6">FMN dependent NADH:quinone oxidoreductase</fullName>
        <ecNumber evidence="6">1.6.5.-</ecNumber>
    </recommendedName>
    <alternativeName>
        <fullName evidence="6">Azo-dye reductase</fullName>
    </alternativeName>
    <alternativeName>
        <fullName evidence="6">FMN-dependent NADH-azo compound oxidoreductase</fullName>
    </alternativeName>
    <alternativeName>
        <fullName evidence="6">FMN-dependent NADH-azoreductase</fullName>
        <ecNumber evidence="6">1.7.1.17</ecNumber>
    </alternativeName>
</protein>
<evidence type="ECO:0000256" key="5">
    <source>
        <dbReference type="ARBA" id="ARBA00048542"/>
    </source>
</evidence>
<accession>A0ABS3X7G1</accession>
<evidence type="ECO:0000313" key="9">
    <source>
        <dbReference type="Proteomes" id="UP001519064"/>
    </source>
</evidence>
<feature type="binding site" evidence="6">
    <location>
        <begin position="115"/>
        <end position="118"/>
    </location>
    <ligand>
        <name>FMN</name>
        <dbReference type="ChEBI" id="CHEBI:58210"/>
    </ligand>
</feature>
<comment type="function">
    <text evidence="6">Quinone reductase that provides resistance to thiol-specific stress caused by electrophilic quinones.</text>
</comment>
<comment type="similarity">
    <text evidence="6">Belongs to the azoreductase type 1 family.</text>
</comment>
<comment type="catalytic activity">
    <reaction evidence="5">
        <text>N,N-dimethyl-1,4-phenylenediamine + anthranilate + 2 NAD(+) = 2-(4-dimethylaminophenyl)diazenylbenzoate + 2 NADH + 2 H(+)</text>
        <dbReference type="Rhea" id="RHEA:55872"/>
        <dbReference type="ChEBI" id="CHEBI:15378"/>
        <dbReference type="ChEBI" id="CHEBI:15783"/>
        <dbReference type="ChEBI" id="CHEBI:16567"/>
        <dbReference type="ChEBI" id="CHEBI:57540"/>
        <dbReference type="ChEBI" id="CHEBI:57945"/>
        <dbReference type="ChEBI" id="CHEBI:71579"/>
        <dbReference type="EC" id="1.7.1.17"/>
    </reaction>
    <physiologicalReaction direction="right-to-left" evidence="5">
        <dbReference type="Rhea" id="RHEA:55874"/>
    </physiologicalReaction>
</comment>